<dbReference type="EMBL" id="LRXL01000037">
    <property type="protein sequence ID" value="OAB78796.1"/>
    <property type="molecule type" value="Genomic_DNA"/>
</dbReference>
<dbReference type="OrthoDB" id="9806565at2"/>
<dbReference type="Proteomes" id="UP000077013">
    <property type="component" value="Unassembled WGS sequence"/>
</dbReference>
<dbReference type="InterPro" id="IPR050816">
    <property type="entry name" value="Flavin-dep_Halogenase_NPB"/>
</dbReference>
<evidence type="ECO:0000313" key="2">
    <source>
        <dbReference type="EMBL" id="OAB78796.1"/>
    </source>
</evidence>
<sequence>MHKIIIVGAGPAGCACAISLLSEGFKVLLIDNSKEGKFKIGESIPPYMNFLLKKLGVYQSFLKEQHEPCFGSCSYWGGPLRGYNDTVLSPYGHGWHLDRATFDNSLQKEATKRGATILRDTRFLSSENLPSGHRIFMKTETNKIEFIDADFVVDASGSNAVFASSQKSRKIKGQELICLGMRFERTIEKEISKLTFLESVPEGWWYAARIPGNELLVTLYTLPEIVRELKLNEIPNWITLATKAPNISKLIAEMKPKDTKIGGFTTKSFCLNKVVGNQWLAIGDAATTYDPITAQGITKAVTQGIRASEVITQHFMGSKIALKSFEDEIQKQYNDYKKARTYFYSLEQRWTHAPFWKTFQKSKSFQTILKPFKTKIKIEANDFNW</sequence>
<dbReference type="STRING" id="1763537.ULVI_09450"/>
<gene>
    <name evidence="2" type="ORF">ULVI_09450</name>
</gene>
<accession>A0A167HNF8</accession>
<reference evidence="2 3" key="1">
    <citation type="submission" date="2016-02" db="EMBL/GenBank/DDBJ databases">
        <title>Ulvibacter sp. LPB0005, isolated from Thais luteostoma.</title>
        <authorList>
            <person name="Shin S.-K."/>
            <person name="Yi H."/>
        </authorList>
    </citation>
    <scope>NUCLEOTIDE SEQUENCE [LARGE SCALE GENOMIC DNA]</scope>
    <source>
        <strain evidence="2 3">LPB0005</strain>
    </source>
</reference>
<dbReference type="Gene3D" id="3.30.9.100">
    <property type="match status" value="1"/>
</dbReference>
<organism evidence="2 3">
    <name type="scientific">Cochleicola gelatinilyticus</name>
    <dbReference type="NCBI Taxonomy" id="1763537"/>
    <lineage>
        <taxon>Bacteria</taxon>
        <taxon>Pseudomonadati</taxon>
        <taxon>Bacteroidota</taxon>
        <taxon>Flavobacteriia</taxon>
        <taxon>Flavobacteriales</taxon>
        <taxon>Flavobacteriaceae</taxon>
        <taxon>Cochleicola</taxon>
    </lineage>
</organism>
<dbReference type="RefSeq" id="WP_068592141.1">
    <property type="nucleotide sequence ID" value="NZ_LRXL01000037.1"/>
</dbReference>
<keyword evidence="3" id="KW-1185">Reference proteome</keyword>
<dbReference type="Pfam" id="PF01494">
    <property type="entry name" value="FAD_binding_3"/>
    <property type="match status" value="1"/>
</dbReference>
<name>A0A167HNF8_9FLAO</name>
<dbReference type="InterPro" id="IPR002938">
    <property type="entry name" value="FAD-bd"/>
</dbReference>
<dbReference type="SUPFAM" id="SSF51905">
    <property type="entry name" value="FAD/NAD(P)-binding domain"/>
    <property type="match status" value="1"/>
</dbReference>
<dbReference type="PRINTS" id="PR00420">
    <property type="entry name" value="RNGMNOXGNASE"/>
</dbReference>
<dbReference type="AlphaFoldDB" id="A0A167HNF8"/>
<dbReference type="PROSITE" id="PS51257">
    <property type="entry name" value="PROKAR_LIPOPROTEIN"/>
    <property type="match status" value="1"/>
</dbReference>
<protein>
    <recommendedName>
        <fullName evidence="1">FAD-binding domain-containing protein</fullName>
    </recommendedName>
</protein>
<proteinExistence type="predicted"/>
<dbReference type="GO" id="GO:0071949">
    <property type="term" value="F:FAD binding"/>
    <property type="evidence" value="ECO:0007669"/>
    <property type="project" value="InterPro"/>
</dbReference>
<dbReference type="Gene3D" id="3.50.50.60">
    <property type="entry name" value="FAD/NAD(P)-binding domain"/>
    <property type="match status" value="1"/>
</dbReference>
<evidence type="ECO:0000259" key="1">
    <source>
        <dbReference type="Pfam" id="PF01494"/>
    </source>
</evidence>
<evidence type="ECO:0000313" key="3">
    <source>
        <dbReference type="Proteomes" id="UP000077013"/>
    </source>
</evidence>
<dbReference type="InterPro" id="IPR036188">
    <property type="entry name" value="FAD/NAD-bd_sf"/>
</dbReference>
<dbReference type="PANTHER" id="PTHR43747:SF1">
    <property type="entry name" value="SLR1998 PROTEIN"/>
    <property type="match status" value="1"/>
</dbReference>
<feature type="domain" description="FAD-binding" evidence="1">
    <location>
        <begin position="3"/>
        <end position="305"/>
    </location>
</feature>
<dbReference type="PANTHER" id="PTHR43747">
    <property type="entry name" value="FAD-BINDING PROTEIN"/>
    <property type="match status" value="1"/>
</dbReference>
<comment type="caution">
    <text evidence="2">The sequence shown here is derived from an EMBL/GenBank/DDBJ whole genome shotgun (WGS) entry which is preliminary data.</text>
</comment>